<dbReference type="OrthoDB" id="9787207at2"/>
<evidence type="ECO:0000313" key="1">
    <source>
        <dbReference type="EMBL" id="ENX23057.1"/>
    </source>
</evidence>
<dbReference type="Pfam" id="PF06224">
    <property type="entry name" value="AlkZ-like"/>
    <property type="match status" value="1"/>
</dbReference>
<dbReference type="GeneID" id="303683936"/>
<name>N9Q830_9GAMM</name>
<accession>N9Q830</accession>
<dbReference type="PATRIC" id="fig|1217706.3.peg.2239"/>
<protein>
    <recommendedName>
        <fullName evidence="3">Winged helix-turn-helix domain-containing protein</fullName>
    </recommendedName>
</protein>
<dbReference type="AlphaFoldDB" id="N9Q830"/>
<evidence type="ECO:0008006" key="3">
    <source>
        <dbReference type="Google" id="ProtNLM"/>
    </source>
</evidence>
<dbReference type="EMBL" id="APRW01000009">
    <property type="protein sequence ID" value="ENX23057.1"/>
    <property type="molecule type" value="Genomic_DNA"/>
</dbReference>
<dbReference type="Proteomes" id="UP000013173">
    <property type="component" value="Unassembled WGS sequence"/>
</dbReference>
<sequence>MLSLLKGLALSHQGLEKNNTFGEGLSGTLNAIEHLGYVQIDTISVVERAHHHVLWSRVPGYQLSHLNQLVKDQLIFEHWAHAASYLPMRDYRYAMPLMNAIRKGESRYFKSDPRLMKEILAQVKAEGKIQLRNMQKEKREGPAGWWNAGPSRKALEQLFMQGDLMICERNGMEKVFDLTERCLPQGIDLSTPTLHEYAHYLLNMNIRAHGVFTWKQLLHLKGKALREVMRTVLDEHIDAGLVKVLKLENGQTIYAASAILDHKPVIQAQLKILSPFDNLVIHRERLSTLFDFDYRIECYVPAAKRQYGYFCLPLLYADRFVGRIDCKVHRSEKRLEVICLHLEDPKMQDREAFIQALEIELQRFAVFNQCTSVDVGEIRHLIG</sequence>
<proteinExistence type="predicted"/>
<dbReference type="PANTHER" id="PTHR30528:SF0">
    <property type="entry name" value="CYTOPLASMIC PROTEIN"/>
    <property type="match status" value="1"/>
</dbReference>
<reference evidence="1 2" key="1">
    <citation type="submission" date="2013-02" db="EMBL/GenBank/DDBJ databases">
        <title>The Genome Sequence of Acinetobacter sp. NIPH 2168.</title>
        <authorList>
            <consortium name="The Broad Institute Genome Sequencing Platform"/>
            <consortium name="The Broad Institute Genome Sequencing Center for Infectious Disease"/>
            <person name="Cerqueira G."/>
            <person name="Feldgarden M."/>
            <person name="Courvalin P."/>
            <person name="Perichon B."/>
            <person name="Grillot-Courvalin C."/>
            <person name="Clermont D."/>
            <person name="Rocha E."/>
            <person name="Yoon E.-J."/>
            <person name="Nemec A."/>
            <person name="Walker B."/>
            <person name="Young S.K."/>
            <person name="Zeng Q."/>
            <person name="Gargeya S."/>
            <person name="Fitzgerald M."/>
            <person name="Haas B."/>
            <person name="Abouelleil A."/>
            <person name="Alvarado L."/>
            <person name="Arachchi H.M."/>
            <person name="Berlin A.M."/>
            <person name="Chapman S.B."/>
            <person name="Dewar J."/>
            <person name="Goldberg J."/>
            <person name="Griggs A."/>
            <person name="Gujja S."/>
            <person name="Hansen M."/>
            <person name="Howarth C."/>
            <person name="Imamovic A."/>
            <person name="Larimer J."/>
            <person name="McCowan C."/>
            <person name="Murphy C."/>
            <person name="Neiman D."/>
            <person name="Pearson M."/>
            <person name="Priest M."/>
            <person name="Roberts A."/>
            <person name="Saif S."/>
            <person name="Shea T."/>
            <person name="Sisk P."/>
            <person name="Sykes S."/>
            <person name="Wortman J."/>
            <person name="Nusbaum C."/>
            <person name="Birren B."/>
        </authorList>
    </citation>
    <scope>NUCLEOTIDE SEQUENCE [LARGE SCALE GENOMIC DNA]</scope>
    <source>
        <strain evidence="1 2">NIPH 2168</strain>
    </source>
</reference>
<dbReference type="InterPro" id="IPR009351">
    <property type="entry name" value="AlkZ-like"/>
</dbReference>
<dbReference type="HOGENOM" id="CLU_043035_0_1_6"/>
<keyword evidence="2" id="KW-1185">Reference proteome</keyword>
<organism evidence="1 2">
    <name type="scientific">Acinetobacter vivianii</name>
    <dbReference type="NCBI Taxonomy" id="1776742"/>
    <lineage>
        <taxon>Bacteria</taxon>
        <taxon>Pseudomonadati</taxon>
        <taxon>Pseudomonadota</taxon>
        <taxon>Gammaproteobacteria</taxon>
        <taxon>Moraxellales</taxon>
        <taxon>Moraxellaceae</taxon>
        <taxon>Acinetobacter</taxon>
    </lineage>
</organism>
<evidence type="ECO:0000313" key="2">
    <source>
        <dbReference type="Proteomes" id="UP000013173"/>
    </source>
</evidence>
<dbReference type="PANTHER" id="PTHR30528">
    <property type="entry name" value="CYTOPLASMIC PROTEIN"/>
    <property type="match status" value="1"/>
</dbReference>
<dbReference type="RefSeq" id="WP_005258336.1">
    <property type="nucleotide sequence ID" value="NZ_BMDR01000004.1"/>
</dbReference>
<gene>
    <name evidence="1" type="ORF">F892_02300</name>
</gene>
<comment type="caution">
    <text evidence="1">The sequence shown here is derived from an EMBL/GenBank/DDBJ whole genome shotgun (WGS) entry which is preliminary data.</text>
</comment>